<dbReference type="RefSeq" id="XP_015519458.1">
    <property type="nucleotide sequence ID" value="XM_015663972.2"/>
</dbReference>
<dbReference type="SUPFAM" id="SSF48264">
    <property type="entry name" value="Cytochrome P450"/>
    <property type="match status" value="1"/>
</dbReference>
<dbReference type="PRINTS" id="PR00463">
    <property type="entry name" value="EP450I"/>
</dbReference>
<dbReference type="InterPro" id="IPR002401">
    <property type="entry name" value="Cyt_P450_E_grp-I"/>
</dbReference>
<comment type="cofactor">
    <cofactor evidence="1 13">
        <name>heme</name>
        <dbReference type="ChEBI" id="CHEBI:30413"/>
    </cofactor>
</comment>
<organism evidence="16">
    <name type="scientific">Neodiprion lecontei</name>
    <name type="common">Redheaded pine sawfly</name>
    <dbReference type="NCBI Taxonomy" id="441921"/>
    <lineage>
        <taxon>Eukaryota</taxon>
        <taxon>Metazoa</taxon>
        <taxon>Ecdysozoa</taxon>
        <taxon>Arthropoda</taxon>
        <taxon>Hexapoda</taxon>
        <taxon>Insecta</taxon>
        <taxon>Pterygota</taxon>
        <taxon>Neoptera</taxon>
        <taxon>Endopterygota</taxon>
        <taxon>Hymenoptera</taxon>
        <taxon>Tenthredinoidea</taxon>
        <taxon>Diprionidae</taxon>
        <taxon>Diprioninae</taxon>
        <taxon>Neodiprion</taxon>
    </lineage>
</organism>
<dbReference type="InterPro" id="IPR017972">
    <property type="entry name" value="Cyt_P450_CS"/>
</dbReference>
<evidence type="ECO:0000256" key="9">
    <source>
        <dbReference type="ARBA" id="ARBA00023002"/>
    </source>
</evidence>
<dbReference type="PROSITE" id="PS00086">
    <property type="entry name" value="CYTOCHROME_P450"/>
    <property type="match status" value="1"/>
</dbReference>
<dbReference type="InterPro" id="IPR050476">
    <property type="entry name" value="Insect_CytP450_Detox"/>
</dbReference>
<keyword evidence="7" id="KW-0256">Endoplasmic reticulum</keyword>
<name>A0A6J0BZ81_NEOLC</name>
<dbReference type="Pfam" id="PF00067">
    <property type="entry name" value="p450"/>
    <property type="match status" value="1"/>
</dbReference>
<keyword evidence="8" id="KW-0492">Microsome</keyword>
<evidence type="ECO:0000313" key="16">
    <source>
        <dbReference type="RefSeq" id="XP_015519458.1"/>
    </source>
</evidence>
<dbReference type="GO" id="GO:0005506">
    <property type="term" value="F:iron ion binding"/>
    <property type="evidence" value="ECO:0007669"/>
    <property type="project" value="InterPro"/>
</dbReference>
<evidence type="ECO:0000256" key="1">
    <source>
        <dbReference type="ARBA" id="ARBA00001971"/>
    </source>
</evidence>
<keyword evidence="5 13" id="KW-0349">Heme</keyword>
<evidence type="ECO:0000256" key="3">
    <source>
        <dbReference type="ARBA" id="ARBA00004406"/>
    </source>
</evidence>
<evidence type="ECO:0000256" key="14">
    <source>
        <dbReference type="RuleBase" id="RU000461"/>
    </source>
</evidence>
<dbReference type="AlphaFoldDB" id="A0A6J0BZ81"/>
<keyword evidence="6 13" id="KW-0479">Metal-binding</keyword>
<dbReference type="Gene3D" id="1.10.630.10">
    <property type="entry name" value="Cytochrome P450"/>
    <property type="match status" value="1"/>
</dbReference>
<evidence type="ECO:0000256" key="8">
    <source>
        <dbReference type="ARBA" id="ARBA00022848"/>
    </source>
</evidence>
<evidence type="ECO:0000256" key="7">
    <source>
        <dbReference type="ARBA" id="ARBA00022824"/>
    </source>
</evidence>
<keyword evidence="15" id="KW-1185">Reference proteome</keyword>
<evidence type="ECO:0000256" key="6">
    <source>
        <dbReference type="ARBA" id="ARBA00022723"/>
    </source>
</evidence>
<dbReference type="InterPro" id="IPR001128">
    <property type="entry name" value="Cyt_P450"/>
</dbReference>
<accession>A0A6J0BZ81</accession>
<sequence>MDTVSTTLLLLGVGALTVFVTWVRGRIFYWQLRGVPAASSVPFLGSYMPLFLRKLALPDFQKYLYTIDMESKYIGMMDFNTPSILVRDPELIKQLGVKQFEEFPDHKPVVGENTDSFFGKMMYFVTGSRWKEMNAVIRPAFTSSKIKFMSELVSETATDFVAYLLRHPEQTSSIEMKDAFTRFTADAIATAAFGLRVNCMEDKNNAFHTWGKRATDLSSSLVLSKIILFRVCPRLSRWWGMSLISEKSAKFFKDFVKENLASRKKLNIARPDVIHLLSQASKKNDGIVITVDDVIAQAFNSFFAGFDTSSTLMCYTAYELAVNPDIQDRLRDEIDRCLRDNRGIISYESLNDMKYLDAVVAEALRKYPPLPFTDRICRKSFELPPALPGIDSFTLQPNMVVYFPIYAIHHDPKYFPDPEKFDPERFNKVNKAKITPYTYIPFGVGLRVCLGDRFALMSIKLILAHLLAEFVLKPTSKTPIPLRFSKKSLTMGVEDGFWLELLPRKSCFN</sequence>
<keyword evidence="10 13" id="KW-0408">Iron</keyword>
<dbReference type="GO" id="GO:0005789">
    <property type="term" value="C:endoplasmic reticulum membrane"/>
    <property type="evidence" value="ECO:0007669"/>
    <property type="project" value="UniProtKB-SubCell"/>
</dbReference>
<dbReference type="KEGG" id="nlo:107224058"/>
<dbReference type="InParanoid" id="A0A6J0BZ81"/>
<reference evidence="16" key="1">
    <citation type="submission" date="2025-08" db="UniProtKB">
        <authorList>
            <consortium name="RefSeq"/>
        </authorList>
    </citation>
    <scope>IDENTIFICATION</scope>
    <source>
        <tissue evidence="16">Thorax and Abdomen</tissue>
    </source>
</reference>
<dbReference type="PRINTS" id="PR00385">
    <property type="entry name" value="P450"/>
</dbReference>
<dbReference type="GO" id="GO:0020037">
    <property type="term" value="F:heme binding"/>
    <property type="evidence" value="ECO:0007669"/>
    <property type="project" value="InterPro"/>
</dbReference>
<dbReference type="FunCoup" id="A0A6J0BZ81">
    <property type="interactions" value="52"/>
</dbReference>
<dbReference type="GO" id="GO:0004497">
    <property type="term" value="F:monooxygenase activity"/>
    <property type="evidence" value="ECO:0007669"/>
    <property type="project" value="UniProtKB-KW"/>
</dbReference>
<dbReference type="GO" id="GO:0016705">
    <property type="term" value="F:oxidoreductase activity, acting on paired donors, with incorporation or reduction of molecular oxygen"/>
    <property type="evidence" value="ECO:0007669"/>
    <property type="project" value="InterPro"/>
</dbReference>
<dbReference type="CDD" id="cd11056">
    <property type="entry name" value="CYP6-like"/>
    <property type="match status" value="1"/>
</dbReference>
<evidence type="ECO:0000256" key="2">
    <source>
        <dbReference type="ARBA" id="ARBA00004174"/>
    </source>
</evidence>
<evidence type="ECO:0000256" key="11">
    <source>
        <dbReference type="ARBA" id="ARBA00023033"/>
    </source>
</evidence>
<evidence type="ECO:0000256" key="5">
    <source>
        <dbReference type="ARBA" id="ARBA00022617"/>
    </source>
</evidence>
<dbReference type="FunFam" id="1.10.630.10:FF:000042">
    <property type="entry name" value="Cytochrome P450"/>
    <property type="match status" value="1"/>
</dbReference>
<protein>
    <submittedName>
        <fullName evidence="16">Cytochrome P450 9e2-like</fullName>
    </submittedName>
</protein>
<dbReference type="InterPro" id="IPR036396">
    <property type="entry name" value="Cyt_P450_sf"/>
</dbReference>
<keyword evidence="9 14" id="KW-0560">Oxidoreductase</keyword>
<evidence type="ECO:0000256" key="4">
    <source>
        <dbReference type="ARBA" id="ARBA00010617"/>
    </source>
</evidence>
<feature type="binding site" description="axial binding residue" evidence="13">
    <location>
        <position position="449"/>
    </location>
    <ligand>
        <name>heme</name>
        <dbReference type="ChEBI" id="CHEBI:30413"/>
    </ligand>
    <ligandPart>
        <name>Fe</name>
        <dbReference type="ChEBI" id="CHEBI:18248"/>
    </ligandPart>
</feature>
<dbReference type="PANTHER" id="PTHR24292">
    <property type="entry name" value="CYTOCHROME P450"/>
    <property type="match status" value="1"/>
</dbReference>
<evidence type="ECO:0000313" key="15">
    <source>
        <dbReference type="Proteomes" id="UP000829291"/>
    </source>
</evidence>
<evidence type="ECO:0000256" key="12">
    <source>
        <dbReference type="ARBA" id="ARBA00023136"/>
    </source>
</evidence>
<keyword evidence="11 14" id="KW-0503">Monooxygenase</keyword>
<dbReference type="PANTHER" id="PTHR24292:SF54">
    <property type="entry name" value="CYP9F3-RELATED"/>
    <property type="match status" value="1"/>
</dbReference>
<comment type="similarity">
    <text evidence="4 14">Belongs to the cytochrome P450 family.</text>
</comment>
<comment type="subcellular location">
    <subcellularLocation>
        <location evidence="3">Endoplasmic reticulum membrane</location>
        <topology evidence="3">Peripheral membrane protein</topology>
    </subcellularLocation>
    <subcellularLocation>
        <location evidence="2">Microsome membrane</location>
        <topology evidence="2">Peripheral membrane protein</topology>
    </subcellularLocation>
</comment>
<dbReference type="GeneID" id="107224058"/>
<gene>
    <name evidence="16" type="primary">LOC107224058</name>
</gene>
<dbReference type="Proteomes" id="UP000829291">
    <property type="component" value="Chromosome 1"/>
</dbReference>
<keyword evidence="12" id="KW-0472">Membrane</keyword>
<proteinExistence type="inferred from homology"/>
<dbReference type="OrthoDB" id="2789670at2759"/>
<evidence type="ECO:0000256" key="10">
    <source>
        <dbReference type="ARBA" id="ARBA00023004"/>
    </source>
</evidence>
<evidence type="ECO:0000256" key="13">
    <source>
        <dbReference type="PIRSR" id="PIRSR602401-1"/>
    </source>
</evidence>